<evidence type="ECO:0000313" key="17">
    <source>
        <dbReference type="EMBL" id="AMO66889.1"/>
    </source>
</evidence>
<keyword evidence="9 11" id="KW-0472">Membrane</keyword>
<gene>
    <name evidence="17" type="ORF">AZF00_00605</name>
</gene>
<evidence type="ECO:0008006" key="19">
    <source>
        <dbReference type="Google" id="ProtNLM"/>
    </source>
</evidence>
<evidence type="ECO:0000256" key="4">
    <source>
        <dbReference type="ARBA" id="ARBA00022496"/>
    </source>
</evidence>
<dbReference type="InterPro" id="IPR012910">
    <property type="entry name" value="Plug_dom"/>
</dbReference>
<evidence type="ECO:0000313" key="18">
    <source>
        <dbReference type="Proteomes" id="UP000074119"/>
    </source>
</evidence>
<evidence type="ECO:0000256" key="8">
    <source>
        <dbReference type="ARBA" id="ARBA00023077"/>
    </source>
</evidence>
<dbReference type="InterPro" id="IPR000531">
    <property type="entry name" value="Beta-barrel_TonB"/>
</dbReference>
<keyword evidence="14" id="KW-0732">Signal</keyword>
<evidence type="ECO:0000256" key="6">
    <source>
        <dbReference type="ARBA" id="ARBA00023004"/>
    </source>
</evidence>
<evidence type="ECO:0000256" key="12">
    <source>
        <dbReference type="RuleBase" id="RU003357"/>
    </source>
</evidence>
<feature type="chain" id="PRO_5007274908" description="Pesticin receptor" evidence="14">
    <location>
        <begin position="23"/>
        <end position="825"/>
    </location>
</feature>
<dbReference type="PANTHER" id="PTHR32552:SF81">
    <property type="entry name" value="TONB-DEPENDENT OUTER MEMBRANE RECEPTOR"/>
    <property type="match status" value="1"/>
</dbReference>
<evidence type="ECO:0000256" key="14">
    <source>
        <dbReference type="SAM" id="SignalP"/>
    </source>
</evidence>
<dbReference type="PANTHER" id="PTHR32552">
    <property type="entry name" value="FERRICHROME IRON RECEPTOR-RELATED"/>
    <property type="match status" value="1"/>
</dbReference>
<proteinExistence type="inferred from homology"/>
<dbReference type="GO" id="GO:0009279">
    <property type="term" value="C:cell outer membrane"/>
    <property type="evidence" value="ECO:0007669"/>
    <property type="project" value="UniProtKB-SubCell"/>
</dbReference>
<keyword evidence="5 11" id="KW-0812">Transmembrane</keyword>
<dbReference type="InterPro" id="IPR036942">
    <property type="entry name" value="Beta-barrel_TonB_sf"/>
</dbReference>
<dbReference type="Pfam" id="PF00593">
    <property type="entry name" value="TonB_dep_Rec_b-barrel"/>
    <property type="match status" value="1"/>
</dbReference>
<dbReference type="KEGG" id="zal:AZF00_00605"/>
<feature type="domain" description="TonB-dependent receptor plug" evidence="16">
    <location>
        <begin position="49"/>
        <end position="155"/>
    </location>
</feature>
<dbReference type="InterPro" id="IPR039426">
    <property type="entry name" value="TonB-dep_rcpt-like"/>
</dbReference>
<dbReference type="EMBL" id="CP014544">
    <property type="protein sequence ID" value="AMO66889.1"/>
    <property type="molecule type" value="Genomic_DNA"/>
</dbReference>
<accession>A0A127M100</accession>
<evidence type="ECO:0000256" key="7">
    <source>
        <dbReference type="ARBA" id="ARBA00023065"/>
    </source>
</evidence>
<comment type="subcellular location">
    <subcellularLocation>
        <location evidence="1 11">Cell outer membrane</location>
        <topology evidence="1 11">Multi-pass membrane protein</topology>
    </subcellularLocation>
</comment>
<evidence type="ECO:0000259" key="15">
    <source>
        <dbReference type="Pfam" id="PF00593"/>
    </source>
</evidence>
<dbReference type="AlphaFoldDB" id="A0A127M100"/>
<dbReference type="Gene3D" id="2.40.170.20">
    <property type="entry name" value="TonB-dependent receptor, beta-barrel domain"/>
    <property type="match status" value="2"/>
</dbReference>
<dbReference type="STRING" id="1470434.AZF00_00605"/>
<sequence length="825" mass="90096">MNTSTKLTLILLGLSQAAALNAQENPQSRRGLSIEEVLVTAQKREEGANDIPLAIATYTGEDLVALGVSDTTDLGKLLPGFSYADGGFNTPIYTLRGVGFNENSQTASATVGVYIDEFNLPFPIMTKGSNLDLARVEVLKGPQGTLYGRNTTGGAINYIANKPSDSLIYGGSVGYSSYETSEANGFISGPLSESVSARLALRAINSSEGWQRSRTRHPSSEAYNGKTGRNLGGEYQQFGYDTLGKVDKQSGRFSLSWLAADNIDISYHLDGWRDRSEPQALQVIAIESQNATLGAAGLHPEVADYPVNDKDTQDNRAADWPNAGMEFRLNDSFYSTGVRVAWTLSADLEAVFLGSLGRFESDGSFIPQSGVDTVNTERNVFATTDYYNLEWRLAGNAHPDVFWQLGVNYSEDDVAEFQRLHHETVSIIFPVDAPNGDGVAGLDNRSGFGGNQLAEVAAVFFHTEWALADDWTLSGGARYTDESRKFNGCGQDVNVGDEPGADQDSPGAQDEGVGLAGAFSGISLLQSPLAGYLPGTAEQGGCFTLDNETRQPGRYFGELSEDNVSGRLALDWRFAEDMLAFVALSRGFKSGSFPVINISDSVQFEPVTQEQLDALEIGGKLTLLDKTMQLNASVFDYRYKDKQLVTNFRDPVFGALPILRNAPKSAVRGAELDVKYTPIEGLYLSLAAAYLDTEVEEFVSGDSNGDEFDFAGKPFNYSPRWEYTLLLDYVLPVFERYELSLGIDYSYSGETNASLEQDERFFIDDYGLINARLGFGPAAGPWQLMLWGRNLGDEYYYNNVTNQLDTIGRYTGMPVTYGITLSWQP</sequence>
<dbReference type="GO" id="GO:0006826">
    <property type="term" value="P:iron ion transport"/>
    <property type="evidence" value="ECO:0007669"/>
    <property type="project" value="UniProtKB-KW"/>
</dbReference>
<evidence type="ECO:0000259" key="16">
    <source>
        <dbReference type="Pfam" id="PF07715"/>
    </source>
</evidence>
<dbReference type="SUPFAM" id="SSF56935">
    <property type="entry name" value="Porins"/>
    <property type="match status" value="1"/>
</dbReference>
<dbReference type="Pfam" id="PF07715">
    <property type="entry name" value="Plug"/>
    <property type="match status" value="1"/>
</dbReference>
<evidence type="ECO:0000256" key="1">
    <source>
        <dbReference type="ARBA" id="ARBA00004571"/>
    </source>
</evidence>
<reference evidence="17 18" key="1">
    <citation type="submission" date="2015-12" db="EMBL/GenBank/DDBJ databases">
        <authorList>
            <person name="Shamseldin A."/>
            <person name="Moawad H."/>
            <person name="Abd El-Rahim W.M."/>
            <person name="Sadowsky M.J."/>
        </authorList>
    </citation>
    <scope>NUCLEOTIDE SEQUENCE [LARGE SCALE GENOMIC DNA]</scope>
    <source>
        <strain evidence="17 18">SM2</strain>
    </source>
</reference>
<comment type="similarity">
    <text evidence="11 12">Belongs to the TonB-dependent receptor family.</text>
</comment>
<dbReference type="RefSeq" id="WP_008253323.1">
    <property type="nucleotide sequence ID" value="NZ_CP014544.1"/>
</dbReference>
<evidence type="ECO:0000256" key="11">
    <source>
        <dbReference type="PROSITE-ProRule" id="PRU01360"/>
    </source>
</evidence>
<keyword evidence="4" id="KW-0410">Iron transport</keyword>
<protein>
    <recommendedName>
        <fullName evidence="19">Pesticin receptor</fullName>
    </recommendedName>
</protein>
<feature type="signal peptide" evidence="14">
    <location>
        <begin position="1"/>
        <end position="22"/>
    </location>
</feature>
<feature type="region of interest" description="Disordered" evidence="13">
    <location>
        <begin position="490"/>
        <end position="512"/>
    </location>
</feature>
<evidence type="ECO:0000256" key="13">
    <source>
        <dbReference type="SAM" id="MobiDB-lite"/>
    </source>
</evidence>
<name>A0A127M100_9GAMM</name>
<evidence type="ECO:0000256" key="2">
    <source>
        <dbReference type="ARBA" id="ARBA00022448"/>
    </source>
</evidence>
<keyword evidence="7" id="KW-0406">Ion transport</keyword>
<keyword evidence="3 11" id="KW-1134">Transmembrane beta strand</keyword>
<dbReference type="PROSITE" id="PS52016">
    <property type="entry name" value="TONB_DEPENDENT_REC_3"/>
    <property type="match status" value="1"/>
</dbReference>
<organism evidence="17 18">
    <name type="scientific">Zhongshania aliphaticivorans</name>
    <dbReference type="NCBI Taxonomy" id="1470434"/>
    <lineage>
        <taxon>Bacteria</taxon>
        <taxon>Pseudomonadati</taxon>
        <taxon>Pseudomonadota</taxon>
        <taxon>Gammaproteobacteria</taxon>
        <taxon>Cellvibrionales</taxon>
        <taxon>Spongiibacteraceae</taxon>
        <taxon>Zhongshania</taxon>
    </lineage>
</organism>
<evidence type="ECO:0000256" key="10">
    <source>
        <dbReference type="ARBA" id="ARBA00023237"/>
    </source>
</evidence>
<evidence type="ECO:0000256" key="9">
    <source>
        <dbReference type="ARBA" id="ARBA00023136"/>
    </source>
</evidence>
<feature type="domain" description="TonB-dependent receptor-like beta-barrel" evidence="15">
    <location>
        <begin position="311"/>
        <end position="791"/>
    </location>
</feature>
<dbReference type="Proteomes" id="UP000074119">
    <property type="component" value="Chromosome"/>
</dbReference>
<keyword evidence="8 12" id="KW-0798">TonB box</keyword>
<evidence type="ECO:0000256" key="5">
    <source>
        <dbReference type="ARBA" id="ARBA00022692"/>
    </source>
</evidence>
<keyword evidence="6" id="KW-0408">Iron</keyword>
<keyword evidence="2 11" id="KW-0813">Transport</keyword>
<keyword evidence="10 11" id="KW-0998">Cell outer membrane</keyword>
<evidence type="ECO:0000256" key="3">
    <source>
        <dbReference type="ARBA" id="ARBA00022452"/>
    </source>
</evidence>